<organism evidence="1">
    <name type="scientific">marine sediment metagenome</name>
    <dbReference type="NCBI Taxonomy" id="412755"/>
    <lineage>
        <taxon>unclassified sequences</taxon>
        <taxon>metagenomes</taxon>
        <taxon>ecological metagenomes</taxon>
    </lineage>
</organism>
<gene>
    <name evidence="1" type="ORF">LCGC14_1359040</name>
</gene>
<name>A0A0F9K8K6_9ZZZZ</name>
<comment type="caution">
    <text evidence="1">The sequence shown here is derived from an EMBL/GenBank/DDBJ whole genome shotgun (WGS) entry which is preliminary data.</text>
</comment>
<dbReference type="EMBL" id="LAZR01008479">
    <property type="protein sequence ID" value="KKM78519.1"/>
    <property type="molecule type" value="Genomic_DNA"/>
</dbReference>
<proteinExistence type="predicted"/>
<dbReference type="AlphaFoldDB" id="A0A0F9K8K6"/>
<protein>
    <submittedName>
        <fullName evidence="1">Uncharacterized protein</fullName>
    </submittedName>
</protein>
<evidence type="ECO:0000313" key="1">
    <source>
        <dbReference type="EMBL" id="KKM78519.1"/>
    </source>
</evidence>
<reference evidence="1" key="1">
    <citation type="journal article" date="2015" name="Nature">
        <title>Complex archaea that bridge the gap between prokaryotes and eukaryotes.</title>
        <authorList>
            <person name="Spang A."/>
            <person name="Saw J.H."/>
            <person name="Jorgensen S.L."/>
            <person name="Zaremba-Niedzwiedzka K."/>
            <person name="Martijn J."/>
            <person name="Lind A.E."/>
            <person name="van Eijk R."/>
            <person name="Schleper C."/>
            <person name="Guy L."/>
            <person name="Ettema T.J."/>
        </authorList>
    </citation>
    <scope>NUCLEOTIDE SEQUENCE</scope>
</reference>
<sequence>MANPNPMNSRCGLADCDCEYTIGGLLRRLELIMENCTAGLHPSQSPRDKDEVFHIIHRSARLTVDQTRKDHCDTSCPCYQEGYEAERRPIGQ</sequence>
<accession>A0A0F9K8K6</accession>